<comment type="caution">
    <text evidence="1">The sequence shown here is derived from an EMBL/GenBank/DDBJ whole genome shotgun (WGS) entry which is preliminary data.</text>
</comment>
<proteinExistence type="predicted"/>
<accession>A0ABN8JND7</accession>
<dbReference type="Proteomes" id="UP001152604">
    <property type="component" value="Unassembled WGS sequence"/>
</dbReference>
<keyword evidence="2" id="KW-1185">Reference proteome</keyword>
<organism evidence="1 2">
    <name type="scientific">Mesorhizobium ventifaucium</name>
    <dbReference type="NCBI Taxonomy" id="666020"/>
    <lineage>
        <taxon>Bacteria</taxon>
        <taxon>Pseudomonadati</taxon>
        <taxon>Pseudomonadota</taxon>
        <taxon>Alphaproteobacteria</taxon>
        <taxon>Hyphomicrobiales</taxon>
        <taxon>Phyllobacteriaceae</taxon>
        <taxon>Mesorhizobium</taxon>
    </lineage>
</organism>
<sequence>MNGVNARSVPVYGGFQGEFRKVHRSEWEPVQVNGVAQLYDTADAAEVAAWRALLAHLQGDIVGSGDRASIERTKAEERFGKIFPGHGKKPVVVERR</sequence>
<evidence type="ECO:0000313" key="1">
    <source>
        <dbReference type="EMBL" id="CAH2399178.1"/>
    </source>
</evidence>
<evidence type="ECO:0000313" key="2">
    <source>
        <dbReference type="Proteomes" id="UP001152604"/>
    </source>
</evidence>
<dbReference type="RefSeq" id="WP_254024956.1">
    <property type="nucleotide sequence ID" value="NZ_CAKXZS010000014.1"/>
</dbReference>
<gene>
    <name evidence="1" type="ORF">MES4922_210136</name>
</gene>
<reference evidence="1" key="1">
    <citation type="submission" date="2022-03" db="EMBL/GenBank/DDBJ databases">
        <authorList>
            <person name="Brunel B."/>
        </authorList>
    </citation>
    <scope>NUCLEOTIDE SEQUENCE</scope>
    <source>
        <strain evidence="1">STM4922sample</strain>
    </source>
</reference>
<protein>
    <submittedName>
        <fullName evidence="1">Uncharacterized protein</fullName>
    </submittedName>
</protein>
<dbReference type="EMBL" id="CAKXZS010000014">
    <property type="protein sequence ID" value="CAH2399178.1"/>
    <property type="molecule type" value="Genomic_DNA"/>
</dbReference>
<name>A0ABN8JND7_9HYPH</name>